<dbReference type="InterPro" id="IPR006015">
    <property type="entry name" value="Universal_stress_UspA"/>
</dbReference>
<accession>A0ABU9T645</accession>
<evidence type="ECO:0000313" key="4">
    <source>
        <dbReference type="Proteomes" id="UP001477870"/>
    </source>
</evidence>
<comment type="similarity">
    <text evidence="1">Belongs to the universal stress protein A family.</text>
</comment>
<dbReference type="Proteomes" id="UP001477870">
    <property type="component" value="Unassembled WGS sequence"/>
</dbReference>
<gene>
    <name evidence="3" type="ORF">WNY59_08375</name>
</gene>
<feature type="domain" description="UspA" evidence="2">
    <location>
        <begin position="1"/>
        <end position="136"/>
    </location>
</feature>
<reference evidence="3 4" key="1">
    <citation type="submission" date="2024-03" db="EMBL/GenBank/DDBJ databases">
        <title>Community enrichment and isolation of bacterial strains for fucoidan degradation.</title>
        <authorList>
            <person name="Sichert A."/>
        </authorList>
    </citation>
    <scope>NUCLEOTIDE SEQUENCE [LARGE SCALE GENOMIC DNA]</scope>
    <source>
        <strain evidence="3 4">AS62</strain>
    </source>
</reference>
<dbReference type="SUPFAM" id="SSF52402">
    <property type="entry name" value="Adenine nucleotide alpha hydrolases-like"/>
    <property type="match status" value="1"/>
</dbReference>
<dbReference type="PANTHER" id="PTHR46268:SF6">
    <property type="entry name" value="UNIVERSAL STRESS PROTEIN UP12"/>
    <property type="match status" value="1"/>
</dbReference>
<keyword evidence="4" id="KW-1185">Reference proteome</keyword>
<evidence type="ECO:0000256" key="1">
    <source>
        <dbReference type="ARBA" id="ARBA00008791"/>
    </source>
</evidence>
<dbReference type="EMBL" id="JBBMQO010000004">
    <property type="protein sequence ID" value="MEM5501602.1"/>
    <property type="molecule type" value="Genomic_DNA"/>
</dbReference>
<dbReference type="InterPro" id="IPR006016">
    <property type="entry name" value="UspA"/>
</dbReference>
<sequence>MLKNIMCPIDGSDCSFRALQHAAQLAKHLNAQLTVLIVVEFVVGRKDTLVNWDKQTIQSMQDQANQIATAAGVLETNIIVEKSRDVSFTIVDCAIEKDMDLIVMGASGKGGFKSFMLGSISNDVVRKSACPVTIVH</sequence>
<organism evidence="3 4">
    <name type="scientific">Ahrensia kielensis</name>
    <dbReference type="NCBI Taxonomy" id="76980"/>
    <lineage>
        <taxon>Bacteria</taxon>
        <taxon>Pseudomonadati</taxon>
        <taxon>Pseudomonadota</taxon>
        <taxon>Alphaproteobacteria</taxon>
        <taxon>Hyphomicrobiales</taxon>
        <taxon>Ahrensiaceae</taxon>
        <taxon>Ahrensia</taxon>
    </lineage>
</organism>
<dbReference type="PANTHER" id="PTHR46268">
    <property type="entry name" value="STRESS RESPONSE PROTEIN NHAX"/>
    <property type="match status" value="1"/>
</dbReference>
<dbReference type="Gene3D" id="3.40.50.620">
    <property type="entry name" value="HUPs"/>
    <property type="match status" value="1"/>
</dbReference>
<evidence type="ECO:0000259" key="2">
    <source>
        <dbReference type="Pfam" id="PF00582"/>
    </source>
</evidence>
<proteinExistence type="inferred from homology"/>
<dbReference type="RefSeq" id="WP_342848069.1">
    <property type="nucleotide sequence ID" value="NZ_JBBMQO010000004.1"/>
</dbReference>
<dbReference type="CDD" id="cd00293">
    <property type="entry name" value="USP-like"/>
    <property type="match status" value="1"/>
</dbReference>
<dbReference type="Pfam" id="PF00582">
    <property type="entry name" value="Usp"/>
    <property type="match status" value="1"/>
</dbReference>
<dbReference type="InterPro" id="IPR014729">
    <property type="entry name" value="Rossmann-like_a/b/a_fold"/>
</dbReference>
<comment type="caution">
    <text evidence="3">The sequence shown here is derived from an EMBL/GenBank/DDBJ whole genome shotgun (WGS) entry which is preliminary data.</text>
</comment>
<evidence type="ECO:0000313" key="3">
    <source>
        <dbReference type="EMBL" id="MEM5501602.1"/>
    </source>
</evidence>
<name>A0ABU9T645_9HYPH</name>
<protein>
    <submittedName>
        <fullName evidence="3">Universal stress protein</fullName>
    </submittedName>
</protein>
<dbReference type="PRINTS" id="PR01438">
    <property type="entry name" value="UNVRSLSTRESS"/>
</dbReference>